<dbReference type="PANTHER" id="PTHR43317:SF1">
    <property type="entry name" value="THERMOSPERMINE SYNTHASE ACAULIS5"/>
    <property type="match status" value="1"/>
</dbReference>
<keyword evidence="3 4" id="KW-0620">Polyamine biosynthesis</keyword>
<dbReference type="AlphaFoldDB" id="A0AA38UTX7"/>
<evidence type="ECO:0000259" key="6">
    <source>
        <dbReference type="PROSITE" id="PS51006"/>
    </source>
</evidence>
<dbReference type="GO" id="GO:0016740">
    <property type="term" value="F:transferase activity"/>
    <property type="evidence" value="ECO:0007669"/>
    <property type="project" value="UniProtKB-UniRule"/>
</dbReference>
<dbReference type="PANTHER" id="PTHR43317">
    <property type="entry name" value="THERMOSPERMINE SYNTHASE ACAULIS5"/>
    <property type="match status" value="1"/>
</dbReference>
<dbReference type="InterPro" id="IPR030374">
    <property type="entry name" value="PABS"/>
</dbReference>
<feature type="transmembrane region" description="Helical" evidence="5">
    <location>
        <begin position="21"/>
        <end position="44"/>
    </location>
</feature>
<feature type="transmembrane region" description="Helical" evidence="5">
    <location>
        <begin position="50"/>
        <end position="71"/>
    </location>
</feature>
<feature type="transmembrane region" description="Helical" evidence="5">
    <location>
        <begin position="107"/>
        <end position="130"/>
    </location>
</feature>
<accession>A0AA38UTX7</accession>
<proteinExistence type="inferred from homology"/>
<dbReference type="PROSITE" id="PS51006">
    <property type="entry name" value="PABS_2"/>
    <property type="match status" value="1"/>
</dbReference>
<dbReference type="InterPro" id="IPR029063">
    <property type="entry name" value="SAM-dependent_MTases_sf"/>
</dbReference>
<keyword evidence="5" id="KW-0472">Membrane</keyword>
<evidence type="ECO:0000256" key="3">
    <source>
        <dbReference type="ARBA" id="ARBA00023115"/>
    </source>
</evidence>
<evidence type="ECO:0000256" key="1">
    <source>
        <dbReference type="ARBA" id="ARBA00007867"/>
    </source>
</evidence>
<evidence type="ECO:0000313" key="8">
    <source>
        <dbReference type="Proteomes" id="UP001163850"/>
    </source>
</evidence>
<keyword evidence="5" id="KW-1133">Transmembrane helix</keyword>
<feature type="domain" description="PABS" evidence="6">
    <location>
        <begin position="370"/>
        <end position="538"/>
    </location>
</feature>
<feature type="transmembrane region" description="Helical" evidence="5">
    <location>
        <begin position="142"/>
        <end position="159"/>
    </location>
</feature>
<organism evidence="7 8">
    <name type="scientific">Lentinula detonsa</name>
    <dbReference type="NCBI Taxonomy" id="2804962"/>
    <lineage>
        <taxon>Eukaryota</taxon>
        <taxon>Fungi</taxon>
        <taxon>Dikarya</taxon>
        <taxon>Basidiomycota</taxon>
        <taxon>Agaricomycotina</taxon>
        <taxon>Agaricomycetes</taxon>
        <taxon>Agaricomycetidae</taxon>
        <taxon>Agaricales</taxon>
        <taxon>Marasmiineae</taxon>
        <taxon>Omphalotaceae</taxon>
        <taxon>Lentinula</taxon>
    </lineage>
</organism>
<protein>
    <submittedName>
        <fullName evidence="7">Spermidine synthase</fullName>
    </submittedName>
</protein>
<evidence type="ECO:0000256" key="2">
    <source>
        <dbReference type="ARBA" id="ARBA00022679"/>
    </source>
</evidence>
<evidence type="ECO:0000313" key="7">
    <source>
        <dbReference type="EMBL" id="KAJ3986692.1"/>
    </source>
</evidence>
<comment type="similarity">
    <text evidence="1">Belongs to the spermidine/spermine synthase family.</text>
</comment>
<name>A0AA38UTX7_9AGAR</name>
<dbReference type="Gene3D" id="3.40.50.150">
    <property type="entry name" value="Vaccinia Virus protein VP39"/>
    <property type="match status" value="1"/>
</dbReference>
<dbReference type="GO" id="GO:0006596">
    <property type="term" value="P:polyamine biosynthetic process"/>
    <property type="evidence" value="ECO:0007669"/>
    <property type="project" value="UniProtKB-UniRule"/>
</dbReference>
<keyword evidence="5" id="KW-0812">Transmembrane</keyword>
<comment type="caution">
    <text evidence="7">The sequence shown here is derived from an EMBL/GenBank/DDBJ whole genome shotgun (WGS) entry which is preliminary data.</text>
</comment>
<keyword evidence="2 4" id="KW-0808">Transferase</keyword>
<evidence type="ECO:0000256" key="5">
    <source>
        <dbReference type="SAM" id="Phobius"/>
    </source>
</evidence>
<feature type="active site" description="Proton acceptor" evidence="4">
    <location>
        <position position="458"/>
    </location>
</feature>
<reference evidence="7" key="1">
    <citation type="submission" date="2022-08" db="EMBL/GenBank/DDBJ databases">
        <authorList>
            <consortium name="DOE Joint Genome Institute"/>
            <person name="Min B."/>
            <person name="Riley R."/>
            <person name="Sierra-Patev S."/>
            <person name="Naranjo-Ortiz M."/>
            <person name="Looney B."/>
            <person name="Konkel Z."/>
            <person name="Slot J.C."/>
            <person name="Sakamoto Y."/>
            <person name="Steenwyk J.L."/>
            <person name="Rokas A."/>
            <person name="Carro J."/>
            <person name="Camarero S."/>
            <person name="Ferreira P."/>
            <person name="Molpeceres G."/>
            <person name="Ruiz-Duenas F.J."/>
            <person name="Serrano A."/>
            <person name="Henrissat B."/>
            <person name="Drula E."/>
            <person name="Hughes K.W."/>
            <person name="Mata J.L."/>
            <person name="Ishikawa N.K."/>
            <person name="Vargas-Isla R."/>
            <person name="Ushijima S."/>
            <person name="Smith C.A."/>
            <person name="Ahrendt S."/>
            <person name="Andreopoulos W."/>
            <person name="He G."/>
            <person name="Labutti K."/>
            <person name="Lipzen A."/>
            <person name="Ng V."/>
            <person name="Sandor L."/>
            <person name="Barry K."/>
            <person name="Martinez A.T."/>
            <person name="Xiao Y."/>
            <person name="Gibbons J.G."/>
            <person name="Terashima K."/>
            <person name="Hibbett D.S."/>
            <person name="Grigoriev I.V."/>
        </authorList>
    </citation>
    <scope>NUCLEOTIDE SEQUENCE</scope>
    <source>
        <strain evidence="7">TFB7829</strain>
    </source>
</reference>
<evidence type="ECO:0000256" key="4">
    <source>
        <dbReference type="PROSITE-ProRule" id="PRU00354"/>
    </source>
</evidence>
<gene>
    <name evidence="7" type="ORF">F5890DRAFT_1406825</name>
</gene>
<dbReference type="Proteomes" id="UP001163850">
    <property type="component" value="Unassembled WGS sequence"/>
</dbReference>
<feature type="transmembrane region" description="Helical" evidence="5">
    <location>
        <begin position="233"/>
        <end position="251"/>
    </location>
</feature>
<dbReference type="EMBL" id="MU801936">
    <property type="protein sequence ID" value="KAJ3986692.1"/>
    <property type="molecule type" value="Genomic_DNA"/>
</dbReference>
<feature type="transmembrane region" description="Helical" evidence="5">
    <location>
        <begin position="80"/>
        <end position="101"/>
    </location>
</feature>
<sequence length="632" mass="69897">MSENLWSPGDSQSLLKASLTGLSLSFPLSLVLFTYERAVIPIYASVPTKLYLPHFTLLALAIPHLSSFIYLRKLSQWKRYIAGLALALAPNATYWVAIWTARWKDPYLGPAILHAVVLVPLVSAVANCVIVSDISHMALPKFTHSVMNIITSFASYPIASYMASMLERQSRLFDVSNSQILLVLSAFTISYGIVQTDFVQPQAVKPSSKPTKGQKKRSSSSALLSISPIWKKLFALACFNLFFFLSFYPILHSPVLPDPLKVPLALPKPTAEGVRIQILSSVQSTTGLIVVGEAMTPPKKDLDAYEKAGTIHSMRYLRAAHSLLGGVWFGPRAMSLTENDKPLKDSIGVVLGDSIYGTFVLQEAARLVNSTHKAPENALIIGLGTGIAATALHRHNLNISIVEIDPAVYNAARKFFGLPNLDPGNVFLEDARGWAARKHADFHKNGNESILYDIVIHDCFSGGGVPQQLFSMEFLEDLKSVIHPEGVIVVNFAGYVISEPSRLILRTLERTVGGKCKAFFDSMTSLTEEQLRDDFLNIVFFCSLSSEPLTFRPAYMQDLLGSPLRRQMLGTLHSREIDLSLLREGDGQDKTNGLPDVITDTSNPLGKMQEQKAHRHWELMRDVLPDAIWETY</sequence>
<dbReference type="Pfam" id="PF01564">
    <property type="entry name" value="Spermine_synth"/>
    <property type="match status" value="1"/>
</dbReference>
<dbReference type="CDD" id="cd02440">
    <property type="entry name" value="AdoMet_MTases"/>
    <property type="match status" value="1"/>
</dbReference>
<feature type="transmembrane region" description="Helical" evidence="5">
    <location>
        <begin position="179"/>
        <end position="199"/>
    </location>
</feature>
<dbReference type="SUPFAM" id="SSF53335">
    <property type="entry name" value="S-adenosyl-L-methionine-dependent methyltransferases"/>
    <property type="match status" value="1"/>
</dbReference>